<comment type="caution">
    <text evidence="1">The sequence shown here is derived from an EMBL/GenBank/DDBJ whole genome shotgun (WGS) entry which is preliminary data.</text>
</comment>
<dbReference type="AlphaFoldDB" id="A0A563EMI5"/>
<accession>A0A563EMI5</accession>
<dbReference type="EMBL" id="VOBR01000020">
    <property type="protein sequence ID" value="TWP48504.1"/>
    <property type="molecule type" value="Genomic_DNA"/>
</dbReference>
<dbReference type="InterPro" id="IPR036770">
    <property type="entry name" value="Ankyrin_rpt-contain_sf"/>
</dbReference>
<dbReference type="OrthoDB" id="2826662at2"/>
<gene>
    <name evidence="1" type="ORF">FKR81_28375</name>
</gene>
<evidence type="ECO:0000313" key="2">
    <source>
        <dbReference type="Proteomes" id="UP000316639"/>
    </source>
</evidence>
<dbReference type="Gene3D" id="1.25.40.20">
    <property type="entry name" value="Ankyrin repeat-containing domain"/>
    <property type="match status" value="1"/>
</dbReference>
<dbReference type="SUPFAM" id="SSF48403">
    <property type="entry name" value="Ankyrin repeat"/>
    <property type="match status" value="1"/>
</dbReference>
<name>A0A563EMI5_9PSEU</name>
<evidence type="ECO:0000313" key="1">
    <source>
        <dbReference type="EMBL" id="TWP48504.1"/>
    </source>
</evidence>
<dbReference type="RefSeq" id="WP_146356286.1">
    <property type="nucleotide sequence ID" value="NZ_VOBR01000020.1"/>
</dbReference>
<proteinExistence type="predicted"/>
<reference evidence="1 2" key="1">
    <citation type="submission" date="2019-07" db="EMBL/GenBank/DDBJ databases">
        <title>Lentzea xizangensis sp. nov., isolated from Qinghai-Tibetan Plateau Soils.</title>
        <authorList>
            <person name="Huang J."/>
        </authorList>
    </citation>
    <scope>NUCLEOTIDE SEQUENCE [LARGE SCALE GENOMIC DNA]</scope>
    <source>
        <strain evidence="1 2">FXJ1.1311</strain>
    </source>
</reference>
<sequence>MYTVGSPGGREWLAGDEVVRGRYHHITPDDAPRARLPSTGVVVVHGFGPPATYDHVDPDLVSRPLPWDAFLPAEGDTGGLDAADALTMLGRWHRPPTAMVAWMRELARAAGAPAVLYQCETSGGPPDHESALLVNEKEIAVVVCWDEPGGRAVWPADLQAPDPLQFLLRSLGAEPTGWYFEPHARDDLTGALPWDDPAADRLSLFRACVRGDLEAVDAVLRRGADLHGYPFESPLSAASDRGHTAVVERLRQAGDRRQEDVTPGQ</sequence>
<keyword evidence="2" id="KW-1185">Reference proteome</keyword>
<dbReference type="Proteomes" id="UP000316639">
    <property type="component" value="Unassembled WGS sequence"/>
</dbReference>
<protein>
    <submittedName>
        <fullName evidence="1">Ankyrin repeat domain-containing protein</fullName>
    </submittedName>
</protein>
<organism evidence="1 2">
    <name type="scientific">Lentzea tibetensis</name>
    <dbReference type="NCBI Taxonomy" id="2591470"/>
    <lineage>
        <taxon>Bacteria</taxon>
        <taxon>Bacillati</taxon>
        <taxon>Actinomycetota</taxon>
        <taxon>Actinomycetes</taxon>
        <taxon>Pseudonocardiales</taxon>
        <taxon>Pseudonocardiaceae</taxon>
        <taxon>Lentzea</taxon>
    </lineage>
</organism>